<evidence type="ECO:0000313" key="2">
    <source>
        <dbReference type="EMBL" id="XAM41167.1"/>
    </source>
</evidence>
<feature type="transmembrane region" description="Helical" evidence="1">
    <location>
        <begin position="38"/>
        <end position="56"/>
    </location>
</feature>
<proteinExistence type="predicted"/>
<keyword evidence="1" id="KW-0812">Transmembrane</keyword>
<organism evidence="2 3">
    <name type="scientific">Terrisporobacter petrolearius</name>
    <dbReference type="NCBI Taxonomy" id="1460447"/>
    <lineage>
        <taxon>Bacteria</taxon>
        <taxon>Bacillati</taxon>
        <taxon>Bacillota</taxon>
        <taxon>Clostridia</taxon>
        <taxon>Peptostreptococcales</taxon>
        <taxon>Peptostreptococcaceae</taxon>
        <taxon>Terrisporobacter</taxon>
    </lineage>
</organism>
<keyword evidence="1" id="KW-0472">Membrane</keyword>
<feature type="transmembrane region" description="Helical" evidence="1">
    <location>
        <begin position="88"/>
        <end position="107"/>
    </location>
</feature>
<evidence type="ECO:0008006" key="4">
    <source>
        <dbReference type="Google" id="ProtNLM"/>
    </source>
</evidence>
<keyword evidence="1" id="KW-1133">Transmembrane helix</keyword>
<gene>
    <name evidence="2" type="ORF">TPELB_14780</name>
</gene>
<feature type="transmembrane region" description="Helical" evidence="1">
    <location>
        <begin position="63"/>
        <end position="82"/>
    </location>
</feature>
<protein>
    <recommendedName>
        <fullName evidence="4">Lipoprotein</fullName>
    </recommendedName>
</protein>
<keyword evidence="3" id="KW-1185">Reference proteome</keyword>
<dbReference type="RefSeq" id="WP_074917941.1">
    <property type="nucleotide sequence ID" value="NZ_CP154622.1"/>
</dbReference>
<evidence type="ECO:0000256" key="1">
    <source>
        <dbReference type="SAM" id="Phobius"/>
    </source>
</evidence>
<evidence type="ECO:0000313" key="3">
    <source>
        <dbReference type="Proteomes" id="UP001477947"/>
    </source>
</evidence>
<dbReference type="EMBL" id="CP154622">
    <property type="protein sequence ID" value="XAM41167.1"/>
    <property type="molecule type" value="Genomic_DNA"/>
</dbReference>
<name>A0ABZ3FEN3_9FIRM</name>
<dbReference type="Proteomes" id="UP001477947">
    <property type="component" value="Chromosome"/>
</dbReference>
<reference evidence="2 3" key="1">
    <citation type="submission" date="2024-04" db="EMBL/GenBank/DDBJ databases">
        <title>Isolation and characterization of novel acetogenic strains of the genera Terrisporobacter and Acetoanaerobium.</title>
        <authorList>
            <person name="Boeer T."/>
            <person name="Schueler M.A."/>
            <person name="Lueschen A."/>
            <person name="Eysell L."/>
            <person name="Droege J."/>
            <person name="Heinemann M."/>
            <person name="Engelhardt L."/>
            <person name="Basen M."/>
            <person name="Daniel R."/>
        </authorList>
    </citation>
    <scope>NUCLEOTIDE SEQUENCE [LARGE SCALE GENOMIC DNA]</scope>
    <source>
        <strain evidence="2 3">ELB</strain>
    </source>
</reference>
<sequence>MKKVIGILSIVLSVFVIFQSMIAGLGNALSNNGEVSGTAGIILAICMLVAGILTLVSKNSRGVLITAIVFFILGGITGLANVGSYADLQIWSILNLIFGGLLIFKMIKNKKITSEQQN</sequence>
<accession>A0ABZ3FEN3</accession>